<evidence type="ECO:0000256" key="1">
    <source>
        <dbReference type="ARBA" id="ARBA00004123"/>
    </source>
</evidence>
<evidence type="ECO:0000256" key="5">
    <source>
        <dbReference type="ARBA" id="ARBA00023242"/>
    </source>
</evidence>
<sequence length="1164" mass="131994">MDNKSSPAISQRHVLFDLSPIDPDTDDIEEKTRRCYQNLKQMIAGKSPKERHETYAKYIATNPPLHSDELTMGLLVAILVEQEGQNDYYGDVVAFSKDNLNLFASHMNLIITERITRLSNHSIGQIFWITRQLIKANVAATDNTCSNLIRQTAKGDLSPRNLFMAENLIELLCDTRSWLINTNTFIGPTVIFNIMRLIMDHAGPAAQKALRKKETDFVISLIRERFEFVLLIGKDFLRLLHHLTRVPEFQTLSQDIYVNNPKQLSPKYEGPHQLLAQRTPRRLFQSCLTYEMERKIQFLATGVNFGNQKRYQDWFTKQFLSGAESTLLRCDLIRYICTVIHPSNEVLCSNIIPRWAIIGWLLTTSIHVITSCRLALFLDWLAYDQTDNIMNIEPAILLMGHSIRAHPQVTASLLDFLCRAPTMFHPKISEQIRIGIKRSLQQILEKRVLQTLKPIFACPKHDPALRALIKESFPEYCQMDNGISPPVVTIDSTQPPVKVSLPPVNVSQQSCSTALQYTPSAPMNNLVAQPGMAKKVESTTPHTPSHQSYPAEPPPPADFNSIVDDSNVIQQSDTTLKVIPLDTEQKSINSDHSTVREPSPKITPQVLPELVSNQHRGSVLRVPDCRLDQVDTDRQNEDSINDSHNTKTPPPSTIPNQRNTTNVAGAGTSPENHVTENVNCLDPYPMSSNSTDQQAVKTAALQKRRKLILKESTVEDLVVENKIQFPFMEINRPYPNNIIEVLGETISQLLEDLNTNRTNPAVISDLMAEIDCMREFDTQEIETIGDCLAISFARDFTTRIYPSNNCDTKSLKESIASPFFSLCAEAFSSDDSDDVSKPMALLAYIGSVFKSTGFLVIYYLRVQNVLGVTENIENYLEFYNLRYPTEETPKRWPENQGNHFEEDLRMMYEYDPGMLSLVLPLIFSYEFTAKFDVTNNDRIVRLAMSALDPISMNDLISYSMTGTTKVVNRDATIQDLIRSSLDWPTWEQFCLWKIISAQNVPIETYLPILDGLSAKQHAEAVSSIMLNLQKIQEPDAHVVESVISSFGQGKEQFIASLLRYWAMRTDVKLLVKNIVSLLDQPQVKRKGQTKSTQKPLSALSYKTLGALEMIRLKGPRNKIFAQPELFETLAVVEPLCDEVYKKKFAKLFDMQPKPTKKKKLEKDT</sequence>
<dbReference type="Pfam" id="PF24566">
    <property type="entry name" value="HEAT_Ints3_C"/>
    <property type="match status" value="1"/>
</dbReference>
<comment type="function">
    <text evidence="7">Component of the integrator complex, a multiprotein complex that terminates RNA polymerase II (Pol II) transcription in the promoter-proximal region of genes. The integrator complex provides a quality checkpoint during transcription elongation by driving premature transcription termination of transcripts that are unfavorably configured for transcriptional elongation: the complex terminates transcription by (1) catalyzing dephosphorylation of the C-terminal domain (CTD) of Pol II subunit Polr2A/Rbp1 and Spt5, and (2) degrading the exiting nascent RNA transcript via endonuclease activity. The integrator complex is also involved in the 3'-end processing of the U7 snRNA, and also the spliceosomal snRNAs U1, U2, U4 and U5.</text>
</comment>
<feature type="compositionally biased region" description="Basic and acidic residues" evidence="8">
    <location>
        <begin position="623"/>
        <end position="637"/>
    </location>
</feature>
<evidence type="ECO:0000256" key="8">
    <source>
        <dbReference type="SAM" id="MobiDB-lite"/>
    </source>
</evidence>
<evidence type="ECO:0000256" key="7">
    <source>
        <dbReference type="ARBA" id="ARBA00054331"/>
    </source>
</evidence>
<keyword evidence="4" id="KW-0963">Cytoplasm</keyword>
<feature type="domain" description="Ints3-like C-terminal" evidence="10">
    <location>
        <begin position="747"/>
        <end position="1149"/>
    </location>
</feature>
<comment type="subcellular location">
    <subcellularLocation>
        <location evidence="2">Cytoplasm</location>
    </subcellularLocation>
    <subcellularLocation>
        <location evidence="1">Nucleus</location>
    </subcellularLocation>
</comment>
<dbReference type="InterPro" id="IPR019333">
    <property type="entry name" value="INTS3_N"/>
</dbReference>
<feature type="domain" description="Integrator complex subunit 3 N-terminal" evidence="9">
    <location>
        <begin position="68"/>
        <end position="470"/>
    </location>
</feature>
<evidence type="ECO:0000256" key="3">
    <source>
        <dbReference type="ARBA" id="ARBA00006130"/>
    </source>
</evidence>
<gene>
    <name evidence="11" type="primary">Ints3</name>
    <name evidence="11" type="ORF">g.9408</name>
</gene>
<evidence type="ECO:0000313" key="11">
    <source>
        <dbReference type="EMBL" id="MDE46703.1"/>
    </source>
</evidence>
<proteinExistence type="inferred from homology"/>
<dbReference type="PANTHER" id="PTHR13587">
    <property type="entry name" value="INTEGRATOR COMPLEX SUBUNIT 3"/>
    <property type="match status" value="1"/>
</dbReference>
<protein>
    <recommendedName>
        <fullName evidence="6">SOSS complex subunit A homolog</fullName>
    </recommendedName>
</protein>
<dbReference type="InterPro" id="IPR056518">
    <property type="entry name" value="HEAT_Ints3_C"/>
</dbReference>
<dbReference type="AlphaFoldDB" id="A0A6G1S9T6"/>
<name>A0A6G1S9T6_9ACAR</name>
<dbReference type="Pfam" id="PF10189">
    <property type="entry name" value="Ints3_N"/>
    <property type="match status" value="1"/>
</dbReference>
<dbReference type="GO" id="GO:0005634">
    <property type="term" value="C:nucleus"/>
    <property type="evidence" value="ECO:0007669"/>
    <property type="project" value="UniProtKB-SubCell"/>
</dbReference>
<reference evidence="11" key="1">
    <citation type="submission" date="2018-10" db="EMBL/GenBank/DDBJ databases">
        <title>Transcriptome assembly of Aceria tosichella (Wheat curl mite) Type 2.</title>
        <authorList>
            <person name="Scully E.D."/>
            <person name="Geib S.M."/>
            <person name="Palmer N.A."/>
            <person name="Gupta A.K."/>
            <person name="Sarath G."/>
            <person name="Tatineni S."/>
        </authorList>
    </citation>
    <scope>NUCLEOTIDE SEQUENCE</scope>
    <source>
        <strain evidence="11">LincolnNE</strain>
    </source>
</reference>
<dbReference type="EMBL" id="GGYP01001932">
    <property type="protein sequence ID" value="MDE46703.1"/>
    <property type="molecule type" value="Transcribed_RNA"/>
</dbReference>
<dbReference type="InterPro" id="IPR045334">
    <property type="entry name" value="INTS3"/>
</dbReference>
<feature type="region of interest" description="Disordered" evidence="8">
    <location>
        <begin position="577"/>
        <end position="607"/>
    </location>
</feature>
<keyword evidence="5" id="KW-0539">Nucleus</keyword>
<evidence type="ECO:0000259" key="9">
    <source>
        <dbReference type="Pfam" id="PF10189"/>
    </source>
</evidence>
<dbReference type="PANTHER" id="PTHR13587:SF7">
    <property type="entry name" value="INTEGRATOR COMPLEX SUBUNIT 3"/>
    <property type="match status" value="1"/>
</dbReference>
<feature type="region of interest" description="Disordered" evidence="8">
    <location>
        <begin position="533"/>
        <end position="562"/>
    </location>
</feature>
<evidence type="ECO:0000259" key="10">
    <source>
        <dbReference type="Pfam" id="PF24566"/>
    </source>
</evidence>
<feature type="compositionally biased region" description="Polar residues" evidence="8">
    <location>
        <begin position="654"/>
        <end position="673"/>
    </location>
</feature>
<evidence type="ECO:0000256" key="2">
    <source>
        <dbReference type="ARBA" id="ARBA00004496"/>
    </source>
</evidence>
<organism evidence="11">
    <name type="scientific">Aceria tosichella</name>
    <name type="common">wheat curl mite</name>
    <dbReference type="NCBI Taxonomy" id="561515"/>
    <lineage>
        <taxon>Eukaryota</taxon>
        <taxon>Metazoa</taxon>
        <taxon>Ecdysozoa</taxon>
        <taxon>Arthropoda</taxon>
        <taxon>Chelicerata</taxon>
        <taxon>Arachnida</taxon>
        <taxon>Acari</taxon>
        <taxon>Acariformes</taxon>
        <taxon>Trombidiformes</taxon>
        <taxon>Prostigmata</taxon>
        <taxon>Eupodina</taxon>
        <taxon>Eriophyoidea</taxon>
        <taxon>Eriophyidae</taxon>
        <taxon>Eriophyinae</taxon>
        <taxon>Aceriini</taxon>
        <taxon>Aceria</taxon>
    </lineage>
</organism>
<dbReference type="GO" id="GO:0005737">
    <property type="term" value="C:cytoplasm"/>
    <property type="evidence" value="ECO:0007669"/>
    <property type="project" value="UniProtKB-SubCell"/>
</dbReference>
<evidence type="ECO:0000256" key="4">
    <source>
        <dbReference type="ARBA" id="ARBA00022490"/>
    </source>
</evidence>
<comment type="similarity">
    <text evidence="3">Belongs to the Integrator subunit 3 family.</text>
</comment>
<evidence type="ECO:0000256" key="6">
    <source>
        <dbReference type="ARBA" id="ARBA00032741"/>
    </source>
</evidence>
<feature type="region of interest" description="Disordered" evidence="8">
    <location>
        <begin position="621"/>
        <end position="673"/>
    </location>
</feature>
<feature type="compositionally biased region" description="Polar residues" evidence="8">
    <location>
        <begin position="538"/>
        <end position="548"/>
    </location>
</feature>
<accession>A0A6G1S9T6</accession>